<feature type="domain" description="Four-carbon acid sugar kinase nucleotide binding" evidence="8">
    <location>
        <begin position="275"/>
        <end position="452"/>
    </location>
</feature>
<dbReference type="Pfam" id="PF07005">
    <property type="entry name" value="SBD_N"/>
    <property type="match status" value="1"/>
</dbReference>
<evidence type="ECO:0000256" key="6">
    <source>
        <dbReference type="ARBA" id="ARBA00023277"/>
    </source>
</evidence>
<dbReference type="Pfam" id="PF17042">
    <property type="entry name" value="NBD_C"/>
    <property type="match status" value="1"/>
</dbReference>
<evidence type="ECO:0000313" key="9">
    <source>
        <dbReference type="EMBL" id="KKC33416.1"/>
    </source>
</evidence>
<keyword evidence="5" id="KW-0067">ATP-binding</keyword>
<evidence type="ECO:0000259" key="7">
    <source>
        <dbReference type="Pfam" id="PF07005"/>
    </source>
</evidence>
<comment type="similarity">
    <text evidence="1">Belongs to the four-carbon acid sugar kinase family.</text>
</comment>
<dbReference type="InterPro" id="IPR031475">
    <property type="entry name" value="NBD_C"/>
</dbReference>
<protein>
    <submittedName>
        <fullName evidence="10">Uncharacterized conserved protein YgbK, DUF1537 family</fullName>
    </submittedName>
</protein>
<dbReference type="EMBL" id="LAPV01000092">
    <property type="protein sequence ID" value="KKC33416.1"/>
    <property type="molecule type" value="Genomic_DNA"/>
</dbReference>
<evidence type="ECO:0000313" key="10">
    <source>
        <dbReference type="EMBL" id="SFB91077.1"/>
    </source>
</evidence>
<dbReference type="PATRIC" id="fig|728005.3.peg.4386"/>
<dbReference type="InterPro" id="IPR042213">
    <property type="entry name" value="NBD_C_sf"/>
</dbReference>
<dbReference type="Proteomes" id="UP000033519">
    <property type="component" value="Unassembled WGS sequence"/>
</dbReference>
<evidence type="ECO:0000256" key="5">
    <source>
        <dbReference type="ARBA" id="ARBA00022840"/>
    </source>
</evidence>
<proteinExistence type="inferred from homology"/>
<dbReference type="Gene3D" id="3.40.50.10840">
    <property type="entry name" value="Putative sugar-binding, N-terminal domain"/>
    <property type="match status" value="1"/>
</dbReference>
<dbReference type="GO" id="GO:0016301">
    <property type="term" value="F:kinase activity"/>
    <property type="evidence" value="ECO:0007669"/>
    <property type="project" value="UniProtKB-KW"/>
</dbReference>
<organism evidence="10 12">
    <name type="scientific">Devosia psychrophila</name>
    <dbReference type="NCBI Taxonomy" id="728005"/>
    <lineage>
        <taxon>Bacteria</taxon>
        <taxon>Pseudomonadati</taxon>
        <taxon>Pseudomonadota</taxon>
        <taxon>Alphaproteobacteria</taxon>
        <taxon>Hyphomicrobiales</taxon>
        <taxon>Devosiaceae</taxon>
        <taxon>Devosia</taxon>
    </lineage>
</organism>
<keyword evidence="2" id="KW-0808">Transferase</keyword>
<dbReference type="EMBL" id="FOMB01000001">
    <property type="protein sequence ID" value="SFB91077.1"/>
    <property type="molecule type" value="Genomic_DNA"/>
</dbReference>
<evidence type="ECO:0000313" key="12">
    <source>
        <dbReference type="Proteomes" id="UP000182258"/>
    </source>
</evidence>
<dbReference type="OrthoDB" id="7686359at2"/>
<evidence type="ECO:0000256" key="3">
    <source>
        <dbReference type="ARBA" id="ARBA00022741"/>
    </source>
</evidence>
<sequence>MAKAPLIAFYGDDFTGSTDALESLAAAGLKALLFTGVPSPELLARFEGLEAIGIAGSSRGMTPDEMAAVMPGVIEALKATGAPILHYKVCSTFDSSPSIGSFGRVMDIAKRILGPATIPIVVGAPNLGRYSLFGTLFARHNVDNTVHRIDRHPTMSVHPTTPMREADMRRHIGLQTSLTIGLLPAPAIAGSSGKAIAALDAALALSPDALLIDIADEAGEAAVGMILETLSLRAPPLFVVGSSGVQYAMVARWREDRRLPEAAVIHRARPVDRLLAISGSCSPATGAQIRQSVRDGFDQIALDPVAILTERENGPAVQDAVTRSVALLESGQSVVVHSSTGNDDPREALVAAHFARLGVSKQDGRLQGGRMLAHAAGLILAQVLDRVPLSRFLVAGGDTSTTAIKLLGLDALEMVAPLAPGAPLCRILAPGRALDGTEVVLKGGQMGGPSYFSQVKDGRL</sequence>
<evidence type="ECO:0000313" key="11">
    <source>
        <dbReference type="Proteomes" id="UP000033519"/>
    </source>
</evidence>
<keyword evidence="6" id="KW-0119">Carbohydrate metabolism</keyword>
<name>A0A0F5PYD2_9HYPH</name>
<dbReference type="AlphaFoldDB" id="A0A0F5PYD2"/>
<dbReference type="STRING" id="728005.SAMN04488059_1017"/>
<dbReference type="InterPro" id="IPR010737">
    <property type="entry name" value="4-carb_acid_sugar_kinase_N"/>
</dbReference>
<dbReference type="Proteomes" id="UP000182258">
    <property type="component" value="Unassembled WGS sequence"/>
</dbReference>
<dbReference type="InterPro" id="IPR037051">
    <property type="entry name" value="4-carb_acid_sugar_kinase_N_sf"/>
</dbReference>
<dbReference type="GO" id="GO:0005524">
    <property type="term" value="F:ATP binding"/>
    <property type="evidence" value="ECO:0007669"/>
    <property type="project" value="UniProtKB-KW"/>
</dbReference>
<keyword evidence="3" id="KW-0547">Nucleotide-binding</keyword>
<dbReference type="RefSeq" id="WP_046170551.1">
    <property type="nucleotide sequence ID" value="NZ_FOMB01000001.1"/>
</dbReference>
<evidence type="ECO:0000259" key="8">
    <source>
        <dbReference type="Pfam" id="PF17042"/>
    </source>
</evidence>
<keyword evidence="4" id="KW-0418">Kinase</keyword>
<accession>A0A0F5PYD2</accession>
<evidence type="ECO:0000256" key="1">
    <source>
        <dbReference type="ARBA" id="ARBA00005715"/>
    </source>
</evidence>
<reference evidence="9 11" key="1">
    <citation type="submission" date="2015-03" db="EMBL/GenBank/DDBJ databases">
        <authorList>
            <person name="Lepp D."/>
            <person name="Hassan Y.I."/>
            <person name="Li X.-Z."/>
            <person name="Zhou T."/>
        </authorList>
    </citation>
    <scope>NUCLEOTIDE SEQUENCE [LARGE SCALE GENOMIC DNA]</scope>
    <source>
        <strain evidence="9 11">Cr7-05</strain>
    </source>
</reference>
<evidence type="ECO:0000256" key="2">
    <source>
        <dbReference type="ARBA" id="ARBA00022679"/>
    </source>
</evidence>
<dbReference type="Gene3D" id="3.40.980.20">
    <property type="entry name" value="Four-carbon acid sugar kinase, nucleotide binding domain"/>
    <property type="match status" value="1"/>
</dbReference>
<feature type="domain" description="Four-carbon acid sugar kinase N-terminal" evidence="7">
    <location>
        <begin position="7"/>
        <end position="248"/>
    </location>
</feature>
<keyword evidence="11" id="KW-1185">Reference proteome</keyword>
<reference evidence="10 12" key="2">
    <citation type="submission" date="2016-10" db="EMBL/GenBank/DDBJ databases">
        <authorList>
            <person name="de Groot N.N."/>
        </authorList>
    </citation>
    <scope>NUCLEOTIDE SEQUENCE [LARGE SCALE GENOMIC DNA]</scope>
    <source>
        <strain evidence="10 12">CGMCC 1.10210</strain>
    </source>
</reference>
<evidence type="ECO:0000256" key="4">
    <source>
        <dbReference type="ARBA" id="ARBA00022777"/>
    </source>
</evidence>
<gene>
    <name evidence="10" type="ORF">SAMN04488059_1017</name>
    <name evidence="9" type="ORF">WH91_08350</name>
</gene>
<dbReference type="SUPFAM" id="SSF142764">
    <property type="entry name" value="YgbK-like"/>
    <property type="match status" value="1"/>
</dbReference>